<organism evidence="1 2">
    <name type="scientific">Pararge aegeria aegeria</name>
    <dbReference type="NCBI Taxonomy" id="348720"/>
    <lineage>
        <taxon>Eukaryota</taxon>
        <taxon>Metazoa</taxon>
        <taxon>Ecdysozoa</taxon>
        <taxon>Arthropoda</taxon>
        <taxon>Hexapoda</taxon>
        <taxon>Insecta</taxon>
        <taxon>Pterygota</taxon>
        <taxon>Neoptera</taxon>
        <taxon>Endopterygota</taxon>
        <taxon>Lepidoptera</taxon>
        <taxon>Glossata</taxon>
        <taxon>Ditrysia</taxon>
        <taxon>Papilionoidea</taxon>
        <taxon>Nymphalidae</taxon>
        <taxon>Satyrinae</taxon>
        <taxon>Satyrini</taxon>
        <taxon>Parargina</taxon>
        <taxon>Pararge</taxon>
    </lineage>
</organism>
<keyword evidence="2" id="KW-1185">Reference proteome</keyword>
<reference evidence="1" key="1">
    <citation type="submission" date="2022-03" db="EMBL/GenBank/DDBJ databases">
        <authorList>
            <person name="Lindestad O."/>
        </authorList>
    </citation>
    <scope>NUCLEOTIDE SEQUENCE</scope>
</reference>
<dbReference type="Proteomes" id="UP000838756">
    <property type="component" value="Unassembled WGS sequence"/>
</dbReference>
<dbReference type="EMBL" id="CAKXAJ010004902">
    <property type="protein sequence ID" value="CAH2208946.1"/>
    <property type="molecule type" value="Genomic_DNA"/>
</dbReference>
<dbReference type="AlphaFoldDB" id="A0A8S4QFT7"/>
<protein>
    <submittedName>
        <fullName evidence="1">Jg192 protein</fullName>
    </submittedName>
</protein>
<name>A0A8S4QFT7_9NEOP</name>
<proteinExistence type="predicted"/>
<accession>A0A8S4QFT7</accession>
<feature type="non-terminal residue" evidence="1">
    <location>
        <position position="1"/>
    </location>
</feature>
<evidence type="ECO:0000313" key="1">
    <source>
        <dbReference type="EMBL" id="CAH2208946.1"/>
    </source>
</evidence>
<gene>
    <name evidence="1" type="primary">jg192</name>
    <name evidence="1" type="ORF">PAEG_LOCUS1406</name>
</gene>
<dbReference type="OrthoDB" id="7472325at2759"/>
<sequence>MSLPIETTSTTCLSTKNNFDLRWIEQIILELADAFDIQVVWDRETTILTGTLALVGVAVGGYAGGRMGAALGAGIGGAAGFGVSRNAVACTPYMYKSTAYPKIAIKLVYGEKKGEFLPFLAIDLPYTFENIMDNSQ</sequence>
<evidence type="ECO:0000313" key="2">
    <source>
        <dbReference type="Proteomes" id="UP000838756"/>
    </source>
</evidence>
<comment type="caution">
    <text evidence="1">The sequence shown here is derived from an EMBL/GenBank/DDBJ whole genome shotgun (WGS) entry which is preliminary data.</text>
</comment>